<evidence type="ECO:0000313" key="3">
    <source>
        <dbReference type="Proteomes" id="UP000199627"/>
    </source>
</evidence>
<dbReference type="Proteomes" id="UP000199627">
    <property type="component" value="Unassembled WGS sequence"/>
</dbReference>
<reference evidence="3" key="1">
    <citation type="submission" date="2016-10" db="EMBL/GenBank/DDBJ databases">
        <authorList>
            <person name="Varghese N."/>
            <person name="Submissions S."/>
        </authorList>
    </citation>
    <scope>NUCLEOTIDE SEQUENCE [LARGE SCALE GENOMIC DNA]</scope>
    <source>
        <strain evidence="3">DSM 17072</strain>
    </source>
</reference>
<proteinExistence type="predicted"/>
<organism evidence="2 3">
    <name type="scientific">Chryseobacterium soldanellicola</name>
    <dbReference type="NCBI Taxonomy" id="311333"/>
    <lineage>
        <taxon>Bacteria</taxon>
        <taxon>Pseudomonadati</taxon>
        <taxon>Bacteroidota</taxon>
        <taxon>Flavobacteriia</taxon>
        <taxon>Flavobacteriales</taxon>
        <taxon>Weeksellaceae</taxon>
        <taxon>Chryseobacterium group</taxon>
        <taxon>Chryseobacterium</taxon>
    </lineage>
</organism>
<accession>A0A1H1FT32</accession>
<protein>
    <submittedName>
        <fullName evidence="2">Uncharacterized protein</fullName>
    </submittedName>
</protein>
<evidence type="ECO:0000313" key="2">
    <source>
        <dbReference type="EMBL" id="SDR04172.1"/>
    </source>
</evidence>
<dbReference type="STRING" id="311333.SAMN05421664_3252"/>
<keyword evidence="3" id="KW-1185">Reference proteome</keyword>
<dbReference type="AlphaFoldDB" id="A0A1H1FT32"/>
<gene>
    <name evidence="2" type="ORF">SAMN05421664_3252</name>
</gene>
<dbReference type="EMBL" id="FNKL01000004">
    <property type="protein sequence ID" value="SDR04172.1"/>
    <property type="molecule type" value="Genomic_DNA"/>
</dbReference>
<feature type="signal peptide" evidence="1">
    <location>
        <begin position="1"/>
        <end position="18"/>
    </location>
</feature>
<keyword evidence="1" id="KW-0732">Signal</keyword>
<evidence type="ECO:0000256" key="1">
    <source>
        <dbReference type="SAM" id="SignalP"/>
    </source>
</evidence>
<name>A0A1H1FT32_9FLAO</name>
<feature type="chain" id="PRO_5011615753" evidence="1">
    <location>
        <begin position="19"/>
        <end position="241"/>
    </location>
</feature>
<sequence length="241" mass="25316">MKKIYILCILCNLHFLQAQNVGINTPVPTKTLDINGDLRIRTLPAGTGADKLIVADASGNILKQTASVRTASIGDIKDSYATADHDGWYLLNGRSIASLSAAVQANAATLGFSTSLPDFAGSYAKTAATVEPLNTSGGSSTVSILKANLPQYNLNAVTNNPGDHTHSYEDTYTTANVYYADAAPADSGGAWNYYIYADHGSNTEAAGNHLHTFTLSSNGGNQAMGLSPAYIALKSFVYLGN</sequence>